<dbReference type="PANTHER" id="PTHR33112:SF14">
    <property type="entry name" value="HETEROKARYON INCOMPATIBILITY DOMAIN-CONTAINING PROTEIN"/>
    <property type="match status" value="1"/>
</dbReference>
<evidence type="ECO:0008006" key="4">
    <source>
        <dbReference type="Google" id="ProtNLM"/>
    </source>
</evidence>
<dbReference type="EMBL" id="MRCY01000148">
    <property type="protein sequence ID" value="RKK94466.1"/>
    <property type="molecule type" value="Genomic_DNA"/>
</dbReference>
<dbReference type="VEuPathDB" id="FungiDB:FOC4_g10003261"/>
<dbReference type="VEuPathDB" id="FungiDB:FOZG_12902"/>
<evidence type="ECO:0000313" key="3">
    <source>
        <dbReference type="Proteomes" id="UP000285860"/>
    </source>
</evidence>
<protein>
    <recommendedName>
        <fullName evidence="4">Heterokaryon incompatibility domain-containing protein</fullName>
    </recommendedName>
</protein>
<dbReference type="AlphaFoldDB" id="A0A420PPP4"/>
<gene>
    <name evidence="2" type="ORF">BFJ68_g15192</name>
</gene>
<sequence>MRDIGDKRFSKGSLFKYIRQFSERKLTYPTNALPAFSGLIRRWEHLNKEKLYWGLRTKKFEQALIWKWGNDRRKEEYTTVFGGSVIRRVPYPRWSWLGWIGNVIPSPYLEDHDNDGVEPNSILAFYSLISDGSISPIQTAFDSSSSNLLNFTTPKWKGEITEYGTIDMSNILLASELELLEIAHDPYDTGRIVFWTSHTETLIRLESNSVIHIQTPEGFLRIESDIPEMVGRTMILHDPEEILGGEEGGFGTMNETDNGARDDSCVDDVSSELSAIPPPPR</sequence>
<proteinExistence type="predicted"/>
<dbReference type="Proteomes" id="UP000285860">
    <property type="component" value="Unassembled WGS sequence"/>
</dbReference>
<reference evidence="2 3" key="1">
    <citation type="journal article" date="2018" name="Sci. Rep.">
        <title>Characterisation of pathogen-specific regions and novel effector candidates in Fusarium oxysporum f. sp. cepae.</title>
        <authorList>
            <person name="Armitage A.D."/>
            <person name="Taylor A."/>
            <person name="Sobczyk M.K."/>
            <person name="Baxter L."/>
            <person name="Greenfield B.P."/>
            <person name="Bates H.J."/>
            <person name="Wilson F."/>
            <person name="Jackson A.C."/>
            <person name="Ott S."/>
            <person name="Harrison R.J."/>
            <person name="Clarkson J.P."/>
        </authorList>
    </citation>
    <scope>NUCLEOTIDE SEQUENCE [LARGE SCALE GENOMIC DNA]</scope>
    <source>
        <strain evidence="2 3">Fo_A28</strain>
    </source>
</reference>
<dbReference type="VEuPathDB" id="FungiDB:FOIG_01583"/>
<comment type="caution">
    <text evidence="2">The sequence shown here is derived from an EMBL/GenBank/DDBJ whole genome shotgun (WGS) entry which is preliminary data.</text>
</comment>
<dbReference type="VEuPathDB" id="FungiDB:HZS61_007064"/>
<name>A0A420PPP4_FUSOX</name>
<dbReference type="VEuPathDB" id="FungiDB:FOMG_15147"/>
<evidence type="ECO:0000313" key="2">
    <source>
        <dbReference type="EMBL" id="RKK94466.1"/>
    </source>
</evidence>
<dbReference type="VEuPathDB" id="FungiDB:FOXG_16886"/>
<dbReference type="PANTHER" id="PTHR33112">
    <property type="entry name" value="DOMAIN PROTEIN, PUTATIVE-RELATED"/>
    <property type="match status" value="1"/>
</dbReference>
<accession>A0A420PPP4</accession>
<organism evidence="2 3">
    <name type="scientific">Fusarium oxysporum</name>
    <name type="common">Fusarium vascular wilt</name>
    <dbReference type="NCBI Taxonomy" id="5507"/>
    <lineage>
        <taxon>Eukaryota</taxon>
        <taxon>Fungi</taxon>
        <taxon>Dikarya</taxon>
        <taxon>Ascomycota</taxon>
        <taxon>Pezizomycotina</taxon>
        <taxon>Sordariomycetes</taxon>
        <taxon>Hypocreomycetidae</taxon>
        <taxon>Hypocreales</taxon>
        <taxon>Nectriaceae</taxon>
        <taxon>Fusarium</taxon>
        <taxon>Fusarium oxysporum species complex</taxon>
    </lineage>
</organism>
<dbReference type="VEuPathDB" id="FungiDB:FOC1_g10002274"/>
<evidence type="ECO:0000256" key="1">
    <source>
        <dbReference type="SAM" id="MobiDB-lite"/>
    </source>
</evidence>
<feature type="region of interest" description="Disordered" evidence="1">
    <location>
        <begin position="243"/>
        <end position="281"/>
    </location>
</feature>